<protein>
    <submittedName>
        <fullName evidence="2">Uncharacterized protein</fullName>
    </submittedName>
</protein>
<feature type="region of interest" description="Disordered" evidence="1">
    <location>
        <begin position="1"/>
        <end position="28"/>
    </location>
</feature>
<dbReference type="PaxDb" id="65489-OBART03G37750.1"/>
<proteinExistence type="predicted"/>
<evidence type="ECO:0000313" key="3">
    <source>
        <dbReference type="Proteomes" id="UP000026960"/>
    </source>
</evidence>
<dbReference type="Proteomes" id="UP000026960">
    <property type="component" value="Chromosome 3"/>
</dbReference>
<evidence type="ECO:0000313" key="2">
    <source>
        <dbReference type="EnsemblPlants" id="OBART03G37750.1"/>
    </source>
</evidence>
<dbReference type="AlphaFoldDB" id="A0A0D3FQA8"/>
<accession>A0A0D3FQA8</accession>
<name>A0A0D3FQA8_9ORYZ</name>
<dbReference type="HOGENOM" id="CLU_084330_0_0_1"/>
<reference evidence="2" key="2">
    <citation type="submission" date="2015-03" db="UniProtKB">
        <authorList>
            <consortium name="EnsemblPlants"/>
        </authorList>
    </citation>
    <scope>IDENTIFICATION</scope>
</reference>
<dbReference type="EnsemblPlants" id="OBART03G37750.1">
    <property type="protein sequence ID" value="OBART03G37750.1"/>
    <property type="gene ID" value="OBART03G37750"/>
</dbReference>
<organism evidence="2">
    <name type="scientific">Oryza barthii</name>
    <dbReference type="NCBI Taxonomy" id="65489"/>
    <lineage>
        <taxon>Eukaryota</taxon>
        <taxon>Viridiplantae</taxon>
        <taxon>Streptophyta</taxon>
        <taxon>Embryophyta</taxon>
        <taxon>Tracheophyta</taxon>
        <taxon>Spermatophyta</taxon>
        <taxon>Magnoliopsida</taxon>
        <taxon>Liliopsida</taxon>
        <taxon>Poales</taxon>
        <taxon>Poaceae</taxon>
        <taxon>BOP clade</taxon>
        <taxon>Oryzoideae</taxon>
        <taxon>Oryzeae</taxon>
        <taxon>Oryzinae</taxon>
        <taxon>Oryza</taxon>
    </lineage>
</organism>
<keyword evidence="3" id="KW-1185">Reference proteome</keyword>
<reference evidence="2" key="1">
    <citation type="journal article" date="2009" name="Rice">
        <title>De Novo Next Generation Sequencing of Plant Genomes.</title>
        <authorList>
            <person name="Rounsley S."/>
            <person name="Marri P.R."/>
            <person name="Yu Y."/>
            <person name="He R."/>
            <person name="Sisneros N."/>
            <person name="Goicoechea J.L."/>
            <person name="Lee S.J."/>
            <person name="Angelova A."/>
            <person name="Kudrna D."/>
            <person name="Luo M."/>
            <person name="Affourtit J."/>
            <person name="Desany B."/>
            <person name="Knight J."/>
            <person name="Niazi F."/>
            <person name="Egholm M."/>
            <person name="Wing R.A."/>
        </authorList>
    </citation>
    <scope>NUCLEOTIDE SEQUENCE [LARGE SCALE GENOMIC DNA]</scope>
    <source>
        <strain evidence="2">cv. IRGC 105608</strain>
    </source>
</reference>
<sequence length="288" mass="32475">MVIIDGSNDHQPLSSRVKIDKSGTKQPKCSKQNFGRPMVGLQSLWKVLWKHFSLLTSWSGSPCCSPHDDHTQLSFGFVQTMLQKFGTILLHQRFIHASFPSQLFLGLSLSPSSLLLRMTIISVFPLCQGICRIMFTRQSSLQNGDYVKLLRFIEIDNFVVPKNKRPLILSFIFNHTFHSATISSCRKILCRPFTSGHQLQTDLPEASPYLVQLLATYHGGPSKFSGVSLSQRSQVQTPQLDDVLHQKFLQMTKNNNVTGDKQTTLKKNAAANKQMLVTTRKEGKTLRV</sequence>
<evidence type="ECO:0000256" key="1">
    <source>
        <dbReference type="SAM" id="MobiDB-lite"/>
    </source>
</evidence>
<dbReference type="Gramene" id="OBART03G37750.1">
    <property type="protein sequence ID" value="OBART03G37750.1"/>
    <property type="gene ID" value="OBART03G37750"/>
</dbReference>